<keyword evidence="2" id="KW-0812">Transmembrane</keyword>
<evidence type="ECO:0008006" key="5">
    <source>
        <dbReference type="Google" id="ProtNLM"/>
    </source>
</evidence>
<name>A0A7H8UIV6_ENTCL</name>
<keyword evidence="2" id="KW-0472">Membrane</keyword>
<evidence type="ECO:0000256" key="2">
    <source>
        <dbReference type="SAM" id="Phobius"/>
    </source>
</evidence>
<dbReference type="RefSeq" id="WP_176610772.1">
    <property type="nucleotide sequence ID" value="NZ_CP056117.1"/>
</dbReference>
<dbReference type="AlphaFoldDB" id="A0A7H8UIV6"/>
<evidence type="ECO:0000313" key="3">
    <source>
        <dbReference type="EMBL" id="QKZ99795.1"/>
    </source>
</evidence>
<evidence type="ECO:0000256" key="1">
    <source>
        <dbReference type="SAM" id="MobiDB-lite"/>
    </source>
</evidence>
<feature type="transmembrane region" description="Helical" evidence="2">
    <location>
        <begin position="30"/>
        <end position="55"/>
    </location>
</feature>
<reference evidence="3 4" key="1">
    <citation type="submission" date="2020-06" db="EMBL/GenBank/DDBJ databases">
        <title>Long-read sequencing of DSM26481-BlokeschLab.</title>
        <authorList>
            <person name="Blokesch M."/>
        </authorList>
    </citation>
    <scope>NUCLEOTIDE SEQUENCE [LARGE SCALE GENOMIC DNA]</scope>
    <source>
        <strain evidence="3 4">DSM 26481</strain>
    </source>
</reference>
<gene>
    <name evidence="3" type="ORF">HWQ14_20030</name>
</gene>
<keyword evidence="2" id="KW-1133">Transmembrane helix</keyword>
<dbReference type="EMBL" id="CP056117">
    <property type="protein sequence ID" value="QKZ99795.1"/>
    <property type="molecule type" value="Genomic_DNA"/>
</dbReference>
<sequence length="200" mass="21768">MSTICLAAQRSYTTGQPVWFSWRLPSFSKIVSVFALWCLGACALIVAGLYAHVYWNLRHPAPEIKKASVAKPETGLSDMHYIYVTKPFPHPEPQPVKVQQDLPPLETMPLNNEENDWQQAPDGALPESSVAHDTSRDTLPGTEAHARATDPDHDGALKAMLMQALKEQQQDISQGKVPAPPVDETQSASPSGMKGDAGGD</sequence>
<evidence type="ECO:0000313" key="4">
    <source>
        <dbReference type="Proteomes" id="UP000509421"/>
    </source>
</evidence>
<protein>
    <recommendedName>
        <fullName evidence="5">Protein secretion protein GspB</fullName>
    </recommendedName>
</protein>
<feature type="region of interest" description="Disordered" evidence="1">
    <location>
        <begin position="105"/>
        <end position="200"/>
    </location>
</feature>
<organism evidence="3 4">
    <name type="scientific">Enterobacter cloacae</name>
    <dbReference type="NCBI Taxonomy" id="550"/>
    <lineage>
        <taxon>Bacteria</taxon>
        <taxon>Pseudomonadati</taxon>
        <taxon>Pseudomonadota</taxon>
        <taxon>Gammaproteobacteria</taxon>
        <taxon>Enterobacterales</taxon>
        <taxon>Enterobacteriaceae</taxon>
        <taxon>Enterobacter</taxon>
        <taxon>Enterobacter cloacae complex</taxon>
    </lineage>
</organism>
<feature type="compositionally biased region" description="Basic and acidic residues" evidence="1">
    <location>
        <begin position="144"/>
        <end position="156"/>
    </location>
</feature>
<dbReference type="Proteomes" id="UP000509421">
    <property type="component" value="Chromosome"/>
</dbReference>
<proteinExistence type="predicted"/>
<accession>A0A7H8UIV6</accession>